<dbReference type="SUPFAM" id="SSF53474">
    <property type="entry name" value="alpha/beta-Hydrolases"/>
    <property type="match status" value="1"/>
</dbReference>
<dbReference type="PANTHER" id="PTHR23024">
    <property type="entry name" value="ARYLACETAMIDE DEACETYLASE"/>
    <property type="match status" value="1"/>
</dbReference>
<sequence length="164" mass="18191">MLEAVVIELDHHGADFDRAFVLGYSSGGNLTHHLAVQLRADSADLAPVRLRGYMLLSPLFGGTVQTKFWRLTVPIGENQDYWLVNPFGPFSPSLAAVVLAPMLVVVGGSEIMRERVNDYATKLQNLGKRIEYVELKGETHPLSAAAKKVIQITKRFMTMYCNSN</sequence>
<organism evidence="3 4">
    <name type="scientific">Acer negundo</name>
    <name type="common">Box elder</name>
    <dbReference type="NCBI Taxonomy" id="4023"/>
    <lineage>
        <taxon>Eukaryota</taxon>
        <taxon>Viridiplantae</taxon>
        <taxon>Streptophyta</taxon>
        <taxon>Embryophyta</taxon>
        <taxon>Tracheophyta</taxon>
        <taxon>Spermatophyta</taxon>
        <taxon>Magnoliopsida</taxon>
        <taxon>eudicotyledons</taxon>
        <taxon>Gunneridae</taxon>
        <taxon>Pentapetalae</taxon>
        <taxon>rosids</taxon>
        <taxon>malvids</taxon>
        <taxon>Sapindales</taxon>
        <taxon>Sapindaceae</taxon>
        <taxon>Hippocastanoideae</taxon>
        <taxon>Acereae</taxon>
        <taxon>Acer</taxon>
    </lineage>
</organism>
<accession>A0AAD5J753</accession>
<dbReference type="Proteomes" id="UP001064489">
    <property type="component" value="Chromosome 3"/>
</dbReference>
<evidence type="ECO:0000256" key="1">
    <source>
        <dbReference type="ARBA" id="ARBA00010515"/>
    </source>
</evidence>
<dbReference type="EMBL" id="JAJSOW010000100">
    <property type="protein sequence ID" value="KAI9187013.1"/>
    <property type="molecule type" value="Genomic_DNA"/>
</dbReference>
<dbReference type="InterPro" id="IPR050466">
    <property type="entry name" value="Carboxylest/Gibb_receptor"/>
</dbReference>
<protein>
    <recommendedName>
        <fullName evidence="2">Alpha/beta hydrolase fold-3 domain-containing protein</fullName>
    </recommendedName>
</protein>
<comment type="similarity">
    <text evidence="1">Belongs to the 'GDXG' lipolytic enzyme family.</text>
</comment>
<dbReference type="AlphaFoldDB" id="A0AAD5J753"/>
<dbReference type="PANTHER" id="PTHR23024:SF416">
    <property type="entry name" value="CARBOXYLESTERASE 15-RELATED"/>
    <property type="match status" value="1"/>
</dbReference>
<evidence type="ECO:0000313" key="4">
    <source>
        <dbReference type="Proteomes" id="UP001064489"/>
    </source>
</evidence>
<gene>
    <name evidence="3" type="ORF">LWI28_023390</name>
</gene>
<comment type="caution">
    <text evidence="3">The sequence shown here is derived from an EMBL/GenBank/DDBJ whole genome shotgun (WGS) entry which is preliminary data.</text>
</comment>
<proteinExistence type="inferred from homology"/>
<evidence type="ECO:0000313" key="3">
    <source>
        <dbReference type="EMBL" id="KAI9187013.1"/>
    </source>
</evidence>
<reference evidence="3" key="1">
    <citation type="journal article" date="2022" name="Plant J.">
        <title>Strategies of tolerance reflected in two North American maple genomes.</title>
        <authorList>
            <person name="McEvoy S.L."/>
            <person name="Sezen U.U."/>
            <person name="Trouern-Trend A."/>
            <person name="McMahon S.M."/>
            <person name="Schaberg P.G."/>
            <person name="Yang J."/>
            <person name="Wegrzyn J.L."/>
            <person name="Swenson N.G."/>
        </authorList>
    </citation>
    <scope>NUCLEOTIDE SEQUENCE</scope>
    <source>
        <strain evidence="3">91603</strain>
    </source>
</reference>
<dbReference type="InterPro" id="IPR029058">
    <property type="entry name" value="AB_hydrolase_fold"/>
</dbReference>
<dbReference type="Gene3D" id="3.40.50.1820">
    <property type="entry name" value="alpha/beta hydrolase"/>
    <property type="match status" value="1"/>
</dbReference>
<dbReference type="GO" id="GO:0016787">
    <property type="term" value="F:hydrolase activity"/>
    <property type="evidence" value="ECO:0007669"/>
    <property type="project" value="InterPro"/>
</dbReference>
<dbReference type="Pfam" id="PF07859">
    <property type="entry name" value="Abhydrolase_3"/>
    <property type="match status" value="1"/>
</dbReference>
<name>A0AAD5J753_ACENE</name>
<keyword evidence="4" id="KW-1185">Reference proteome</keyword>
<reference evidence="3" key="2">
    <citation type="submission" date="2023-02" db="EMBL/GenBank/DDBJ databases">
        <authorList>
            <person name="Swenson N.G."/>
            <person name="Wegrzyn J.L."/>
            <person name="Mcevoy S.L."/>
        </authorList>
    </citation>
    <scope>NUCLEOTIDE SEQUENCE</scope>
    <source>
        <strain evidence="3">91603</strain>
        <tissue evidence="3">Leaf</tissue>
    </source>
</reference>
<feature type="domain" description="Alpha/beta hydrolase fold-3" evidence="2">
    <location>
        <begin position="11"/>
        <end position="140"/>
    </location>
</feature>
<dbReference type="InterPro" id="IPR013094">
    <property type="entry name" value="AB_hydrolase_3"/>
</dbReference>
<evidence type="ECO:0000259" key="2">
    <source>
        <dbReference type="Pfam" id="PF07859"/>
    </source>
</evidence>